<keyword evidence="2" id="KW-0344">Guanine-nucleotide releasing factor</keyword>
<dbReference type="Ensembl" id="ENSOSIT00000049137.1">
    <property type="protein sequence ID" value="ENSOSIP00000046756.1"/>
    <property type="gene ID" value="ENSOSIG00000022109.1"/>
</dbReference>
<feature type="compositionally biased region" description="Low complexity" evidence="4">
    <location>
        <begin position="1051"/>
        <end position="1061"/>
    </location>
</feature>
<feature type="domain" description="MABP" evidence="6">
    <location>
        <begin position="42"/>
        <end position="199"/>
    </location>
</feature>
<dbReference type="SMART" id="SM00799">
    <property type="entry name" value="DENN"/>
    <property type="match status" value="1"/>
</dbReference>
<dbReference type="Pfam" id="PF02141">
    <property type="entry name" value="DENN"/>
    <property type="match status" value="1"/>
</dbReference>
<dbReference type="InterPro" id="IPR005113">
    <property type="entry name" value="uDENN_dom"/>
</dbReference>
<dbReference type="InterPro" id="IPR001194">
    <property type="entry name" value="cDENN_dom"/>
</dbReference>
<dbReference type="AlphaFoldDB" id="A0A8C7ZPS7"/>
<dbReference type="InterPro" id="IPR011990">
    <property type="entry name" value="TPR-like_helical_dom_sf"/>
</dbReference>
<dbReference type="Pfam" id="PF13812">
    <property type="entry name" value="PPR_3"/>
    <property type="match status" value="1"/>
</dbReference>
<accession>A0A8C7ZPS7</accession>
<evidence type="ECO:0000256" key="4">
    <source>
        <dbReference type="SAM" id="MobiDB-lite"/>
    </source>
</evidence>
<dbReference type="InterPro" id="IPR023341">
    <property type="entry name" value="MABP"/>
</dbReference>
<dbReference type="PROSITE" id="PS50211">
    <property type="entry name" value="DENN"/>
    <property type="match status" value="1"/>
</dbReference>
<evidence type="ECO:0000313" key="8">
    <source>
        <dbReference type="Proteomes" id="UP000694383"/>
    </source>
</evidence>
<feature type="region of interest" description="Disordered" evidence="4">
    <location>
        <begin position="832"/>
        <end position="852"/>
    </location>
</feature>
<dbReference type="InterPro" id="IPR043153">
    <property type="entry name" value="DENN_C"/>
</dbReference>
<feature type="repeat" description="PPR" evidence="3">
    <location>
        <begin position="753"/>
        <end position="787"/>
    </location>
</feature>
<feature type="region of interest" description="Disordered" evidence="4">
    <location>
        <begin position="1027"/>
        <end position="1061"/>
    </location>
</feature>
<dbReference type="FunFam" id="1.25.40.10:FF:000042">
    <property type="entry name" value="C-myc promoter-binding protein isoform X1"/>
    <property type="match status" value="1"/>
</dbReference>
<evidence type="ECO:0000313" key="7">
    <source>
        <dbReference type="Ensembl" id="ENSOSIP00000046756.1"/>
    </source>
</evidence>
<feature type="domain" description="UDENN" evidence="5">
    <location>
        <begin position="191"/>
        <end position="608"/>
    </location>
</feature>
<dbReference type="InterPro" id="IPR005112">
    <property type="entry name" value="dDENN_dom"/>
</dbReference>
<evidence type="ECO:0000259" key="5">
    <source>
        <dbReference type="PROSITE" id="PS50211"/>
    </source>
</evidence>
<dbReference type="Gene3D" id="2.100.10.50">
    <property type="match status" value="1"/>
</dbReference>
<dbReference type="InterPro" id="IPR051696">
    <property type="entry name" value="DENN_Domain_GEFs"/>
</dbReference>
<evidence type="ECO:0000256" key="3">
    <source>
        <dbReference type="PROSITE-ProRule" id="PRU00708"/>
    </source>
</evidence>
<dbReference type="InterPro" id="IPR002885">
    <property type="entry name" value="PPR_rpt"/>
</dbReference>
<dbReference type="InterPro" id="IPR037516">
    <property type="entry name" value="Tripartite_DENN"/>
</dbReference>
<evidence type="ECO:0000256" key="1">
    <source>
        <dbReference type="ARBA" id="ARBA00022553"/>
    </source>
</evidence>
<name>A0A8C7ZPS7_9TELE</name>
<dbReference type="SMART" id="SM00800">
    <property type="entry name" value="uDENN"/>
    <property type="match status" value="1"/>
</dbReference>
<proteinExistence type="predicted"/>
<feature type="compositionally biased region" description="Polar residues" evidence="4">
    <location>
        <begin position="1027"/>
        <end position="1050"/>
    </location>
</feature>
<reference evidence="7" key="2">
    <citation type="submission" date="2025-09" db="UniProtKB">
        <authorList>
            <consortium name="Ensembl"/>
        </authorList>
    </citation>
    <scope>IDENTIFICATION</scope>
</reference>
<organism evidence="7 8">
    <name type="scientific">Oryzias sinensis</name>
    <name type="common">Chinese medaka</name>
    <dbReference type="NCBI Taxonomy" id="183150"/>
    <lineage>
        <taxon>Eukaryota</taxon>
        <taxon>Metazoa</taxon>
        <taxon>Chordata</taxon>
        <taxon>Craniata</taxon>
        <taxon>Vertebrata</taxon>
        <taxon>Euteleostomi</taxon>
        <taxon>Actinopterygii</taxon>
        <taxon>Neopterygii</taxon>
        <taxon>Teleostei</taxon>
        <taxon>Neoteleostei</taxon>
        <taxon>Acanthomorphata</taxon>
        <taxon>Ovalentaria</taxon>
        <taxon>Atherinomorphae</taxon>
        <taxon>Beloniformes</taxon>
        <taxon>Adrianichthyidae</taxon>
        <taxon>Oryziinae</taxon>
        <taxon>Oryzias</taxon>
    </lineage>
</organism>
<dbReference type="Gene3D" id="1.25.40.10">
    <property type="entry name" value="Tetratricopeptide repeat domain"/>
    <property type="match status" value="1"/>
</dbReference>
<feature type="region of interest" description="Disordered" evidence="4">
    <location>
        <begin position="874"/>
        <end position="900"/>
    </location>
</feature>
<dbReference type="Proteomes" id="UP000694383">
    <property type="component" value="Unplaced"/>
</dbReference>
<dbReference type="GO" id="GO:0031410">
    <property type="term" value="C:cytoplasmic vesicle"/>
    <property type="evidence" value="ECO:0007669"/>
    <property type="project" value="TreeGrafter"/>
</dbReference>
<dbReference type="PROSITE" id="PS51375">
    <property type="entry name" value="PPR"/>
    <property type="match status" value="1"/>
</dbReference>
<dbReference type="GO" id="GO:0005085">
    <property type="term" value="F:guanyl-nucleotide exchange factor activity"/>
    <property type="evidence" value="ECO:0007669"/>
    <property type="project" value="UniProtKB-KW"/>
</dbReference>
<dbReference type="PROSITE" id="PS51498">
    <property type="entry name" value="MABP"/>
    <property type="match status" value="1"/>
</dbReference>
<evidence type="ECO:0000259" key="6">
    <source>
        <dbReference type="PROSITE" id="PS51498"/>
    </source>
</evidence>
<evidence type="ECO:0000256" key="2">
    <source>
        <dbReference type="ARBA" id="ARBA00022658"/>
    </source>
</evidence>
<dbReference type="FunFam" id="2.100.10.50:FF:000001">
    <property type="entry name" value="DENN domain containing 4C"/>
    <property type="match status" value="1"/>
</dbReference>
<dbReference type="GO" id="GO:0032483">
    <property type="term" value="P:regulation of Rab protein signal transduction"/>
    <property type="evidence" value="ECO:0007669"/>
    <property type="project" value="TreeGrafter"/>
</dbReference>
<dbReference type="NCBIfam" id="TIGR00756">
    <property type="entry name" value="PPR"/>
    <property type="match status" value="1"/>
</dbReference>
<protein>
    <submittedName>
        <fullName evidence="7">DENN/MADD domain containing 4A</fullName>
    </submittedName>
</protein>
<dbReference type="GO" id="GO:0005829">
    <property type="term" value="C:cytosol"/>
    <property type="evidence" value="ECO:0007669"/>
    <property type="project" value="UniProtKB-ARBA"/>
</dbReference>
<sequence>MMEDKAPRVADYFVVAGLPDSPKPLEDDLHFDDAGARSVKPKAPITDVAVVIRSLGEEVPAGFTCVETTPTGLSAELNGASLRGPQVFLCFKRGRDKPPLTDLGVLYEWKEKLKPGCHIVQTTPSGRPANISSSSSQRIYITYRRSPKSQPHTSLAVTDVCVIIPGKGETPPHTFCKVDKNLNSSMWGSSIYLCYKKSLAKANAIAYKAGLLCRYPEEDYESFPLPESVPMFCLPMGAMIERWPTHTKHSLPVFSTFVLTGASGEKVYGAAIQFYEPHPEESLTDRQRSQLGLTSSDFGNDETKTFYSNKSICLLSHWPFFDSFRSFLTFLYRYSISGPHAIPIEKHVSHFMQNVPFPSTQRPRILVQLSPHDSLILSQPVSSPLPLSGGSLSTLLLNLGPKNAATLLVLAVTEHKILVHSLRPAVLTSVTEALVSMIFPFHWPCPYIPLCPLALADVLSAPCPFIVGLDSRYFDLYVPPADISCVDLDTNTISQRPVWSLIGRVLMNHAVTDDELYGGKSLHTLELEIQEAFLRLMAAILRGYRSYLQPITQAPSEKTTDVSSLFDLQGFLKSRDRSHQRFYSLMTKTQMFSRFIEECSFVSDKDASLAFFDECVDKMDGERPEDTRLIELDESHGSEHTVYVNPPELPPLPQGEEYPLRYSYSRFPVLSVELLEPLEGLNPSSEIKSAQRMAKTHSSVPQMWSKCLLRHCYGLWFICLPGFVGNCHSKVRALRTAYDVLRKMQEKKLQAPDEVCYRVLLQLCGQYSQPVLAVRVLFEMKKAGVQPNAITYGYYNKAVLESTWPSTTRGGYFLWGKLRNVLLGVLQFKQARRKRQTPHREPQLSEEDVESVKQKALDRSVSCTAVRRTGSEVQLDPLSQMAAEPECDQNSSSSTPSSSRNLVEEIETYMNNSSSPLRSYTPSTDLQNSSSPLFRSPTSGHSPQLLGKKIKNFPLSLQVLMSSCSLCKTCDCLVYDEEIMAGWTANDSNLNSTCPFCGTAFLPFLNAEIKDLKPQNNNPVKEEDISATLSPKDNMSEAAQPSAASMHTVETSGSAGVSPPASAPTSASDLVTVPYLSPLVLWKELESLLVNEGDQAISSPSVVDQHPIVFWNLVWYFRRLELPSNLPALILASQHCQLFTVELLQSFVRSIKKSDVYQPMTQIIQLLGPELGFKRQRSDREDGCLNVGSNEMKNLIYFFIFVSKRSLYRDLLFLSLVALGKNNINISKLKFFNFLFYFDWLICQMSNASAVKWFSCPS</sequence>
<dbReference type="PANTHER" id="PTHR12296:SF16">
    <property type="entry name" value="C-MYC PROMOTER-BINDING PROTEIN"/>
    <property type="match status" value="1"/>
</dbReference>
<dbReference type="GeneTree" id="ENSGT00940000155836"/>
<reference evidence="7" key="1">
    <citation type="submission" date="2025-08" db="UniProtKB">
        <authorList>
            <consortium name="Ensembl"/>
        </authorList>
    </citation>
    <scope>IDENTIFICATION</scope>
</reference>
<dbReference type="SMART" id="SM00801">
    <property type="entry name" value="dDENN"/>
    <property type="match status" value="1"/>
</dbReference>
<dbReference type="Pfam" id="PF03455">
    <property type="entry name" value="dDENN"/>
    <property type="match status" value="1"/>
</dbReference>
<dbReference type="Gene3D" id="3.40.50.11500">
    <property type="match status" value="1"/>
</dbReference>
<keyword evidence="1" id="KW-0597">Phosphoprotein</keyword>
<dbReference type="Pfam" id="PF03456">
    <property type="entry name" value="uDENN"/>
    <property type="match status" value="1"/>
</dbReference>
<feature type="region of interest" description="Disordered" evidence="4">
    <location>
        <begin position="912"/>
        <end position="942"/>
    </location>
</feature>
<keyword evidence="8" id="KW-1185">Reference proteome</keyword>
<dbReference type="PANTHER" id="PTHR12296">
    <property type="entry name" value="DENN DOMAIN-CONTAINING PROTEIN 4"/>
    <property type="match status" value="1"/>
</dbReference>